<dbReference type="EMBL" id="AP022843">
    <property type="protein sequence ID" value="BCB08702.1"/>
    <property type="molecule type" value="Genomic_DNA"/>
</dbReference>
<sequence>MAHFELKVHEKIGKEEFDDLKVSLNDLGYDVEISEHSNSGPYASLDWLIPTGIGLFIAKPYFETILKKAAEDHYVLLKEAFKRYLYPKGINPEKNEFKLVTNDGVEKETFFTLHFSIYTKITGSNGDLTLKLMFPKECSAEYFDQSIEKYSNFVSAFISSGSEAELADKLVEFDSGRRWTKILWLNDSSQEIELVDVVLSSKNKTIISRKVT</sequence>
<name>A0A6F8U5E8_9GAMM</name>
<organism evidence="1 2">
    <name type="scientific">Halomonas hydrothermalis</name>
    <dbReference type="NCBI Taxonomy" id="115561"/>
    <lineage>
        <taxon>Bacteria</taxon>
        <taxon>Pseudomonadati</taxon>
        <taxon>Pseudomonadota</taxon>
        <taxon>Gammaproteobacteria</taxon>
        <taxon>Oceanospirillales</taxon>
        <taxon>Halomonadaceae</taxon>
        <taxon>Halomonas</taxon>
    </lineage>
</organism>
<reference evidence="1 2" key="1">
    <citation type="submission" date="2020-03" db="EMBL/GenBank/DDBJ databases">
        <title>Complete Genome Sequence of Halomonas hydrothermalis Strain Slthf2, Halophilic Bacterium Isolated from Deep-Sea Hydrothermal-Vent Environments.</title>
        <authorList>
            <person name="Takeyama N."/>
            <person name="Huang M."/>
            <person name="Sato K."/>
            <person name="Galipon J."/>
            <person name="Arakawa K."/>
        </authorList>
    </citation>
    <scope>NUCLEOTIDE SEQUENCE [LARGE SCALE GENOMIC DNA]</scope>
    <source>
        <strain evidence="1 2">Slthf2</strain>
    </source>
</reference>
<dbReference type="AlphaFoldDB" id="A0A6F8U5E8"/>
<dbReference type="Proteomes" id="UP000502259">
    <property type="component" value="Chromosome"/>
</dbReference>
<evidence type="ECO:0000313" key="2">
    <source>
        <dbReference type="Proteomes" id="UP000502259"/>
    </source>
</evidence>
<gene>
    <name evidence="1" type="ORF">HHSLTHF2_25920</name>
</gene>
<protein>
    <submittedName>
        <fullName evidence="1">Uncharacterized protein</fullName>
    </submittedName>
</protein>
<accession>A0A6F8U5E8</accession>
<proteinExistence type="predicted"/>
<dbReference type="RefSeq" id="WP_172421460.1">
    <property type="nucleotide sequence ID" value="NZ_AP022843.1"/>
</dbReference>
<keyword evidence="2" id="KW-1185">Reference proteome</keyword>
<evidence type="ECO:0000313" key="1">
    <source>
        <dbReference type="EMBL" id="BCB08702.1"/>
    </source>
</evidence>